<comment type="caution">
    <text evidence="1">The sequence shown here is derived from an EMBL/GenBank/DDBJ whole genome shotgun (WGS) entry which is preliminary data.</text>
</comment>
<dbReference type="EMBL" id="JAHWXQ010000001">
    <property type="protein sequence ID" value="MBW3364035.1"/>
    <property type="molecule type" value="Genomic_DNA"/>
</dbReference>
<protein>
    <recommendedName>
        <fullName evidence="3">Lipoprotein</fullName>
    </recommendedName>
</protein>
<sequence>MKKLLVLSVCMLLLACTSKERKEETKAQKVISRNIIKQTETQHAFSDPATKDTFIVTLEGDSVQTANVTFEIRSSKGELLYQEKFDAIDLINYDLPENASPAEWDSFILNRIDTFFDEKNFATPAIHSGMEFDPYYADKAAWDDIKSDSNSIGFYYLLGKEDGRWIAYSKALQKVVMYFNCC</sequence>
<evidence type="ECO:0000313" key="2">
    <source>
        <dbReference type="Proteomes" id="UP000774935"/>
    </source>
</evidence>
<proteinExistence type="predicted"/>
<dbReference type="RefSeq" id="WP_199108600.1">
    <property type="nucleotide sequence ID" value="NZ_JAHWXQ010000001.1"/>
</dbReference>
<accession>A0ABS6X7R7</accession>
<keyword evidence="2" id="KW-1185">Reference proteome</keyword>
<evidence type="ECO:0008006" key="3">
    <source>
        <dbReference type="Google" id="ProtNLM"/>
    </source>
</evidence>
<organism evidence="1 2">
    <name type="scientific">Pontibacter populi</name>
    <dbReference type="NCBI Taxonomy" id="890055"/>
    <lineage>
        <taxon>Bacteria</taxon>
        <taxon>Pseudomonadati</taxon>
        <taxon>Bacteroidota</taxon>
        <taxon>Cytophagia</taxon>
        <taxon>Cytophagales</taxon>
        <taxon>Hymenobacteraceae</taxon>
        <taxon>Pontibacter</taxon>
    </lineage>
</organism>
<dbReference type="Proteomes" id="UP000774935">
    <property type="component" value="Unassembled WGS sequence"/>
</dbReference>
<evidence type="ECO:0000313" key="1">
    <source>
        <dbReference type="EMBL" id="MBW3364035.1"/>
    </source>
</evidence>
<name>A0ABS6X7R7_9BACT</name>
<dbReference type="PROSITE" id="PS51257">
    <property type="entry name" value="PROKAR_LIPOPROTEIN"/>
    <property type="match status" value="1"/>
</dbReference>
<gene>
    <name evidence="1" type="ORF">KYK27_03195</name>
</gene>
<reference evidence="1 2" key="1">
    <citation type="submission" date="2021-07" db="EMBL/GenBank/DDBJ databases">
        <authorList>
            <person name="Kim M.K."/>
        </authorList>
    </citation>
    <scope>NUCLEOTIDE SEQUENCE [LARGE SCALE GENOMIC DNA]</scope>
    <source>
        <strain evidence="1 2">HLY7-15</strain>
    </source>
</reference>